<evidence type="ECO:0000313" key="3">
    <source>
        <dbReference type="Proteomes" id="UP001163046"/>
    </source>
</evidence>
<reference evidence="2" key="1">
    <citation type="submission" date="2023-01" db="EMBL/GenBank/DDBJ databases">
        <title>Genome assembly of the deep-sea coral Lophelia pertusa.</title>
        <authorList>
            <person name="Herrera S."/>
            <person name="Cordes E."/>
        </authorList>
    </citation>
    <scope>NUCLEOTIDE SEQUENCE</scope>
    <source>
        <strain evidence="2">USNM1676648</strain>
        <tissue evidence="2">Polyp</tissue>
    </source>
</reference>
<name>A0A9W9YR40_9CNID</name>
<dbReference type="Proteomes" id="UP001163046">
    <property type="component" value="Unassembled WGS sequence"/>
</dbReference>
<keyword evidence="3" id="KW-1185">Reference proteome</keyword>
<evidence type="ECO:0000256" key="1">
    <source>
        <dbReference type="SAM" id="MobiDB-lite"/>
    </source>
</evidence>
<protein>
    <submittedName>
        <fullName evidence="2">Uncharacterized protein</fullName>
    </submittedName>
</protein>
<sequence>MDAEVPVNYVAQLSGHKNLKSLDAYKTASTEHQRHMSLVLSRSATNEANPGPLSTRPASTMVDTGRNSEVIMNKTSTVTQLASGPTSGIFSGASIQRLEGCSFTFNFSSHDDKAPNKKRSEGS</sequence>
<accession>A0A9W9YR40</accession>
<dbReference type="EMBL" id="MU827312">
    <property type="protein sequence ID" value="KAJ7360004.1"/>
    <property type="molecule type" value="Genomic_DNA"/>
</dbReference>
<evidence type="ECO:0000313" key="2">
    <source>
        <dbReference type="EMBL" id="KAJ7360004.1"/>
    </source>
</evidence>
<proteinExistence type="predicted"/>
<comment type="caution">
    <text evidence="2">The sequence shown here is derived from an EMBL/GenBank/DDBJ whole genome shotgun (WGS) entry which is preliminary data.</text>
</comment>
<gene>
    <name evidence="2" type="ORF">OS493_019091</name>
</gene>
<dbReference type="OrthoDB" id="5984651at2759"/>
<organism evidence="2 3">
    <name type="scientific">Desmophyllum pertusum</name>
    <dbReference type="NCBI Taxonomy" id="174260"/>
    <lineage>
        <taxon>Eukaryota</taxon>
        <taxon>Metazoa</taxon>
        <taxon>Cnidaria</taxon>
        <taxon>Anthozoa</taxon>
        <taxon>Hexacorallia</taxon>
        <taxon>Scleractinia</taxon>
        <taxon>Caryophylliina</taxon>
        <taxon>Caryophylliidae</taxon>
        <taxon>Desmophyllum</taxon>
    </lineage>
</organism>
<feature type="region of interest" description="Disordered" evidence="1">
    <location>
        <begin position="41"/>
        <end position="63"/>
    </location>
</feature>
<dbReference type="AlphaFoldDB" id="A0A9W9YR40"/>